<dbReference type="OrthoDB" id="9796655at2"/>
<dbReference type="GO" id="GO:0006355">
    <property type="term" value="P:regulation of DNA-templated transcription"/>
    <property type="evidence" value="ECO:0007669"/>
    <property type="project" value="InterPro"/>
</dbReference>
<keyword evidence="4" id="KW-0238">DNA-binding</keyword>
<evidence type="ECO:0000313" key="10">
    <source>
        <dbReference type="Proteomes" id="UP000275461"/>
    </source>
</evidence>
<dbReference type="PANTHER" id="PTHR43214">
    <property type="entry name" value="TWO-COMPONENT RESPONSE REGULATOR"/>
    <property type="match status" value="1"/>
</dbReference>
<keyword evidence="3" id="KW-0805">Transcription regulation</keyword>
<accession>A0A498C5R6</accession>
<dbReference type="InterPro" id="IPR016032">
    <property type="entry name" value="Sig_transdc_resp-reg_C-effctor"/>
</dbReference>
<dbReference type="PRINTS" id="PR00038">
    <property type="entry name" value="HTHLUXR"/>
</dbReference>
<dbReference type="InterPro" id="IPR000792">
    <property type="entry name" value="Tscrpt_reg_LuxR_C"/>
</dbReference>
<dbReference type="Pfam" id="PF00072">
    <property type="entry name" value="Response_reg"/>
    <property type="match status" value="1"/>
</dbReference>
<dbReference type="InterPro" id="IPR011006">
    <property type="entry name" value="CheY-like_superfamily"/>
</dbReference>
<dbReference type="InterPro" id="IPR058245">
    <property type="entry name" value="NreC/VraR/RcsB-like_REC"/>
</dbReference>
<protein>
    <submittedName>
        <fullName evidence="9">LuxR family two component transcriptional regulator</fullName>
    </submittedName>
</protein>
<keyword evidence="1 6" id="KW-0597">Phosphoprotein</keyword>
<keyword evidence="10" id="KW-1185">Reference proteome</keyword>
<dbReference type="SMART" id="SM00448">
    <property type="entry name" value="REC"/>
    <property type="match status" value="1"/>
</dbReference>
<evidence type="ECO:0000256" key="6">
    <source>
        <dbReference type="PROSITE-ProRule" id="PRU00169"/>
    </source>
</evidence>
<organism evidence="9 10">
    <name type="scientific">Alkalispirillum mobile</name>
    <dbReference type="NCBI Taxonomy" id="85925"/>
    <lineage>
        <taxon>Bacteria</taxon>
        <taxon>Pseudomonadati</taxon>
        <taxon>Pseudomonadota</taxon>
        <taxon>Gammaproteobacteria</taxon>
        <taxon>Chromatiales</taxon>
        <taxon>Ectothiorhodospiraceae</taxon>
        <taxon>Alkalispirillum</taxon>
    </lineage>
</organism>
<dbReference type="InterPro" id="IPR039420">
    <property type="entry name" value="WalR-like"/>
</dbReference>
<comment type="caution">
    <text evidence="9">The sequence shown here is derived from an EMBL/GenBank/DDBJ whole genome shotgun (WGS) entry which is preliminary data.</text>
</comment>
<dbReference type="Proteomes" id="UP000275461">
    <property type="component" value="Unassembled WGS sequence"/>
</dbReference>
<evidence type="ECO:0000259" key="7">
    <source>
        <dbReference type="PROSITE" id="PS50043"/>
    </source>
</evidence>
<dbReference type="InterPro" id="IPR001789">
    <property type="entry name" value="Sig_transdc_resp-reg_receiver"/>
</dbReference>
<evidence type="ECO:0000313" key="9">
    <source>
        <dbReference type="EMBL" id="RLK50327.1"/>
    </source>
</evidence>
<keyword evidence="2" id="KW-0902">Two-component regulatory system</keyword>
<sequence length="210" mass="22768">MIDVLLVDDHRLVRTGVRRILEAVPDIEVVGEAGSGEDALELTRSFRPDVVLMDLNMPGMGGLESTRRMLACVPDVKVVVLTMHESGPFPTRVLKVGARGFLNKDCSEQEILDAIRTVAAGRPYVCGAAAHALALNGTGSNDLFTHLTKREFQVLLMIAQGSTSREIAESLCVSGKTVSTFRHRLYEKLGANSDVELAHLAIRNGIVEGF</sequence>
<evidence type="ECO:0000256" key="5">
    <source>
        <dbReference type="ARBA" id="ARBA00023163"/>
    </source>
</evidence>
<proteinExistence type="predicted"/>
<dbReference type="GO" id="GO:0000160">
    <property type="term" value="P:phosphorelay signal transduction system"/>
    <property type="evidence" value="ECO:0007669"/>
    <property type="project" value="UniProtKB-KW"/>
</dbReference>
<dbReference type="CDD" id="cd06170">
    <property type="entry name" value="LuxR_C_like"/>
    <property type="match status" value="1"/>
</dbReference>
<dbReference type="EMBL" id="RCDA01000001">
    <property type="protein sequence ID" value="RLK50327.1"/>
    <property type="molecule type" value="Genomic_DNA"/>
</dbReference>
<dbReference type="RefSeq" id="WP_121442122.1">
    <property type="nucleotide sequence ID" value="NZ_RCDA01000001.1"/>
</dbReference>
<dbReference type="SUPFAM" id="SSF46894">
    <property type="entry name" value="C-terminal effector domain of the bipartite response regulators"/>
    <property type="match status" value="1"/>
</dbReference>
<evidence type="ECO:0000256" key="2">
    <source>
        <dbReference type="ARBA" id="ARBA00023012"/>
    </source>
</evidence>
<dbReference type="Pfam" id="PF00196">
    <property type="entry name" value="GerE"/>
    <property type="match status" value="1"/>
</dbReference>
<feature type="modified residue" description="4-aspartylphosphate" evidence="6">
    <location>
        <position position="54"/>
    </location>
</feature>
<dbReference type="Gene3D" id="3.40.50.2300">
    <property type="match status" value="1"/>
</dbReference>
<reference evidence="9 10" key="1">
    <citation type="submission" date="2018-10" db="EMBL/GenBank/DDBJ databases">
        <title>Genomic Encyclopedia of Type Strains, Phase IV (KMG-IV): sequencing the most valuable type-strain genomes for metagenomic binning, comparative biology and taxonomic classification.</title>
        <authorList>
            <person name="Goeker M."/>
        </authorList>
    </citation>
    <scope>NUCLEOTIDE SEQUENCE [LARGE SCALE GENOMIC DNA]</scope>
    <source>
        <strain evidence="9 10">DSM 12769</strain>
    </source>
</reference>
<dbReference type="PROSITE" id="PS50110">
    <property type="entry name" value="RESPONSE_REGULATORY"/>
    <property type="match status" value="1"/>
</dbReference>
<dbReference type="GO" id="GO:0003677">
    <property type="term" value="F:DNA binding"/>
    <property type="evidence" value="ECO:0007669"/>
    <property type="project" value="UniProtKB-KW"/>
</dbReference>
<evidence type="ECO:0000256" key="1">
    <source>
        <dbReference type="ARBA" id="ARBA00022553"/>
    </source>
</evidence>
<name>A0A498C5R6_9GAMM</name>
<evidence type="ECO:0000256" key="3">
    <source>
        <dbReference type="ARBA" id="ARBA00023015"/>
    </source>
</evidence>
<dbReference type="PROSITE" id="PS00622">
    <property type="entry name" value="HTH_LUXR_1"/>
    <property type="match status" value="1"/>
</dbReference>
<evidence type="ECO:0000256" key="4">
    <source>
        <dbReference type="ARBA" id="ARBA00023125"/>
    </source>
</evidence>
<dbReference type="SUPFAM" id="SSF52172">
    <property type="entry name" value="CheY-like"/>
    <property type="match status" value="1"/>
</dbReference>
<gene>
    <name evidence="9" type="ORF">DFR31_0220</name>
</gene>
<evidence type="ECO:0000259" key="8">
    <source>
        <dbReference type="PROSITE" id="PS50110"/>
    </source>
</evidence>
<feature type="domain" description="HTH luxR-type" evidence="7">
    <location>
        <begin position="140"/>
        <end position="205"/>
    </location>
</feature>
<keyword evidence="5" id="KW-0804">Transcription</keyword>
<dbReference type="PROSITE" id="PS50043">
    <property type="entry name" value="HTH_LUXR_2"/>
    <property type="match status" value="1"/>
</dbReference>
<dbReference type="CDD" id="cd17535">
    <property type="entry name" value="REC_NarL-like"/>
    <property type="match status" value="1"/>
</dbReference>
<feature type="domain" description="Response regulatory" evidence="8">
    <location>
        <begin position="3"/>
        <end position="119"/>
    </location>
</feature>
<dbReference type="SMART" id="SM00421">
    <property type="entry name" value="HTH_LUXR"/>
    <property type="match status" value="1"/>
</dbReference>
<dbReference type="AlphaFoldDB" id="A0A498C5R6"/>
<dbReference type="PANTHER" id="PTHR43214:SF3">
    <property type="entry name" value="RESPONSE REGULATOR UVRY"/>
    <property type="match status" value="1"/>
</dbReference>